<evidence type="ECO:0000256" key="2">
    <source>
        <dbReference type="RuleBase" id="RU362039"/>
    </source>
</evidence>
<feature type="domain" description="Calcineurin-like phosphoesterase" evidence="3">
    <location>
        <begin position="1"/>
        <end position="151"/>
    </location>
</feature>
<comment type="cofactor">
    <cofactor evidence="2">
        <name>a divalent metal cation</name>
        <dbReference type="ChEBI" id="CHEBI:60240"/>
    </cofactor>
</comment>
<proteinExistence type="inferred from homology"/>
<dbReference type="NCBIfam" id="TIGR00040">
    <property type="entry name" value="yfcE"/>
    <property type="match status" value="1"/>
</dbReference>
<dbReference type="EC" id="3.1.4.-" evidence="2"/>
<comment type="caution">
    <text evidence="4">The sequence shown here is derived from an EMBL/GenBank/DDBJ whole genome shotgun (WGS) entry which is preliminary data.</text>
</comment>
<keyword evidence="2" id="KW-0479">Metal-binding</keyword>
<dbReference type="Gene3D" id="3.60.21.10">
    <property type="match status" value="1"/>
</dbReference>
<protein>
    <recommendedName>
        <fullName evidence="2">Phosphoesterase</fullName>
        <ecNumber evidence="2">3.1.4.-</ecNumber>
    </recommendedName>
</protein>
<accession>A0A2M7SAH4</accession>
<evidence type="ECO:0000313" key="5">
    <source>
        <dbReference type="Proteomes" id="UP000229307"/>
    </source>
</evidence>
<dbReference type="Proteomes" id="UP000229307">
    <property type="component" value="Unassembled WGS sequence"/>
</dbReference>
<dbReference type="InterPro" id="IPR024654">
    <property type="entry name" value="Calcineurin-like_PHP_lpxH"/>
</dbReference>
<dbReference type="SUPFAM" id="SSF56300">
    <property type="entry name" value="Metallo-dependent phosphatases"/>
    <property type="match status" value="1"/>
</dbReference>
<dbReference type="EMBL" id="PFMR01000181">
    <property type="protein sequence ID" value="PIZ16534.1"/>
    <property type="molecule type" value="Genomic_DNA"/>
</dbReference>
<dbReference type="InterPro" id="IPR029052">
    <property type="entry name" value="Metallo-depent_PP-like"/>
</dbReference>
<dbReference type="Pfam" id="PF12850">
    <property type="entry name" value="Metallophos_2"/>
    <property type="match status" value="1"/>
</dbReference>
<dbReference type="AlphaFoldDB" id="A0A2M7SAH4"/>
<evidence type="ECO:0000259" key="3">
    <source>
        <dbReference type="Pfam" id="PF12850"/>
    </source>
</evidence>
<evidence type="ECO:0000313" key="4">
    <source>
        <dbReference type="EMBL" id="PIZ16534.1"/>
    </source>
</evidence>
<organism evidence="4 5">
    <name type="scientific">Candidatus Desantisbacteria bacterium CG_4_10_14_0_8_um_filter_48_22</name>
    <dbReference type="NCBI Taxonomy" id="1974543"/>
    <lineage>
        <taxon>Bacteria</taxon>
        <taxon>Candidatus Desantisiibacteriota</taxon>
    </lineage>
</organism>
<sequence length="162" mass="18102">MIIAVLSDTHIPTRAKELPKKLVERLEQVDLILHAGDFVHRQVYEMLAGMKKIEAVAGNMDEDDLKIKLPSKKIIQAGEVRIGLVHGCGIPWDLIHRVPANFTKEKLNCIVYGHTHIPRNEVIDGRLYFNPGSPTDTIFSTANTFGILEINGTDIKAEIVKI</sequence>
<evidence type="ECO:0000256" key="1">
    <source>
        <dbReference type="ARBA" id="ARBA00008950"/>
    </source>
</evidence>
<dbReference type="GO" id="GO:0016787">
    <property type="term" value="F:hydrolase activity"/>
    <property type="evidence" value="ECO:0007669"/>
    <property type="project" value="UniProtKB-UniRule"/>
</dbReference>
<dbReference type="InterPro" id="IPR000979">
    <property type="entry name" value="Phosphodiesterase_MJ0936/Vps29"/>
</dbReference>
<gene>
    <name evidence="4" type="ORF">COY52_06835</name>
</gene>
<name>A0A2M7SAH4_9BACT</name>
<dbReference type="PANTHER" id="PTHR11124">
    <property type="entry name" value="VACUOLAR SORTING PROTEIN VPS29"/>
    <property type="match status" value="1"/>
</dbReference>
<dbReference type="GO" id="GO:0046872">
    <property type="term" value="F:metal ion binding"/>
    <property type="evidence" value="ECO:0007669"/>
    <property type="project" value="UniProtKB-KW"/>
</dbReference>
<comment type="similarity">
    <text evidence="1 2">Belongs to the metallophosphoesterase superfamily. YfcE family.</text>
</comment>
<reference evidence="5" key="1">
    <citation type="submission" date="2017-09" db="EMBL/GenBank/DDBJ databases">
        <title>Depth-based differentiation of microbial function through sediment-hosted aquifers and enrichment of novel symbionts in the deep terrestrial subsurface.</title>
        <authorList>
            <person name="Probst A.J."/>
            <person name="Ladd B."/>
            <person name="Jarett J.K."/>
            <person name="Geller-Mcgrath D.E."/>
            <person name="Sieber C.M.K."/>
            <person name="Emerson J.B."/>
            <person name="Anantharaman K."/>
            <person name="Thomas B.C."/>
            <person name="Malmstrom R."/>
            <person name="Stieglmeier M."/>
            <person name="Klingl A."/>
            <person name="Woyke T."/>
            <person name="Ryan C.M."/>
            <person name="Banfield J.F."/>
        </authorList>
    </citation>
    <scope>NUCLEOTIDE SEQUENCE [LARGE SCALE GENOMIC DNA]</scope>
</reference>